<dbReference type="AlphaFoldDB" id="A0A2V3A143"/>
<organism evidence="2 3">
    <name type="scientific">Cytobacillus oceanisediminis</name>
    <dbReference type="NCBI Taxonomy" id="665099"/>
    <lineage>
        <taxon>Bacteria</taxon>
        <taxon>Bacillati</taxon>
        <taxon>Bacillota</taxon>
        <taxon>Bacilli</taxon>
        <taxon>Bacillales</taxon>
        <taxon>Bacillaceae</taxon>
        <taxon>Cytobacillus</taxon>
    </lineage>
</organism>
<comment type="caution">
    <text evidence="2">The sequence shown here is derived from an EMBL/GenBank/DDBJ whole genome shotgun (WGS) entry which is preliminary data.</text>
</comment>
<feature type="signal peptide" evidence="1">
    <location>
        <begin position="1"/>
        <end position="19"/>
    </location>
</feature>
<evidence type="ECO:0008006" key="4">
    <source>
        <dbReference type="Google" id="ProtNLM"/>
    </source>
</evidence>
<reference evidence="2 3" key="1">
    <citation type="submission" date="2018-05" db="EMBL/GenBank/DDBJ databases">
        <title>Freshwater and sediment microbial communities from various areas in North America, analyzing microbe dynamics in response to fracking.</title>
        <authorList>
            <person name="Lamendella R."/>
        </authorList>
    </citation>
    <scope>NUCLEOTIDE SEQUENCE [LARGE SCALE GENOMIC DNA]</scope>
    <source>
        <strain evidence="2 3">15_TX</strain>
    </source>
</reference>
<accession>A0A2V3A143</accession>
<evidence type="ECO:0000256" key="1">
    <source>
        <dbReference type="SAM" id="SignalP"/>
    </source>
</evidence>
<proteinExistence type="predicted"/>
<feature type="chain" id="PRO_5038434197" description="Lipoprotein" evidence="1">
    <location>
        <begin position="20"/>
        <end position="180"/>
    </location>
</feature>
<dbReference type="RefSeq" id="WP_110064319.1">
    <property type="nucleotide sequence ID" value="NZ_QGTW01000003.1"/>
</dbReference>
<evidence type="ECO:0000313" key="3">
    <source>
        <dbReference type="Proteomes" id="UP000247150"/>
    </source>
</evidence>
<name>A0A2V3A143_9BACI</name>
<protein>
    <recommendedName>
        <fullName evidence="4">Lipoprotein</fullName>
    </recommendedName>
</protein>
<keyword evidence="1" id="KW-0732">Signal</keyword>
<sequence length="180" mass="20679">MKKKNILLLLAASILLLSACSTKTMGQAIDEDIPFNVKEILHKEKVKDGIILLYTTHQKNGQGEFDAMAAAYLKGSDKNGWKNEGHNHWEHYENEHMTVYTDDFYDYDKEGKLESRIPIIFGEIHNQDIQKVEVAGQEEKFEEAAIIEKESGRYYFKRGEFHTARGLSADGKEILKQKQN</sequence>
<dbReference type="OrthoDB" id="2870044at2"/>
<dbReference type="Proteomes" id="UP000247150">
    <property type="component" value="Unassembled WGS sequence"/>
</dbReference>
<evidence type="ECO:0000313" key="2">
    <source>
        <dbReference type="EMBL" id="PWW30451.1"/>
    </source>
</evidence>
<gene>
    <name evidence="2" type="ORF">DFO73_103337</name>
</gene>
<dbReference type="PROSITE" id="PS51257">
    <property type="entry name" value="PROKAR_LIPOPROTEIN"/>
    <property type="match status" value="1"/>
</dbReference>
<dbReference type="EMBL" id="QGTW01000003">
    <property type="protein sequence ID" value="PWW30451.1"/>
    <property type="molecule type" value="Genomic_DNA"/>
</dbReference>